<dbReference type="Proteomes" id="UP000717996">
    <property type="component" value="Unassembled WGS sequence"/>
</dbReference>
<dbReference type="AlphaFoldDB" id="A0A9P6YDJ7"/>
<protein>
    <submittedName>
        <fullName evidence="2">Uncharacterized protein</fullName>
    </submittedName>
</protein>
<gene>
    <name evidence="2" type="ORF">G6F51_005800</name>
</gene>
<evidence type="ECO:0000313" key="2">
    <source>
        <dbReference type="EMBL" id="KAG1544868.1"/>
    </source>
</evidence>
<reference evidence="2" key="1">
    <citation type="journal article" date="2020" name="Microb. Genom.">
        <title>Genetic diversity of clinical and environmental Mucorales isolates obtained from an investigation of mucormycosis cases among solid organ transplant recipients.</title>
        <authorList>
            <person name="Nguyen M.H."/>
            <person name="Kaul D."/>
            <person name="Muto C."/>
            <person name="Cheng S.J."/>
            <person name="Richter R.A."/>
            <person name="Bruno V.M."/>
            <person name="Liu G."/>
            <person name="Beyhan S."/>
            <person name="Sundermann A.J."/>
            <person name="Mounaud S."/>
            <person name="Pasculle A.W."/>
            <person name="Nierman W.C."/>
            <person name="Driscoll E."/>
            <person name="Cumbie R."/>
            <person name="Clancy C.J."/>
            <person name="Dupont C.L."/>
        </authorList>
    </citation>
    <scope>NUCLEOTIDE SEQUENCE</scope>
    <source>
        <strain evidence="2">GL16</strain>
    </source>
</reference>
<dbReference type="EMBL" id="JAANIT010000737">
    <property type="protein sequence ID" value="KAG1544868.1"/>
    <property type="molecule type" value="Genomic_DNA"/>
</dbReference>
<evidence type="ECO:0000313" key="3">
    <source>
        <dbReference type="Proteomes" id="UP000717996"/>
    </source>
</evidence>
<organism evidence="2 3">
    <name type="scientific">Rhizopus oryzae</name>
    <name type="common">Mucormycosis agent</name>
    <name type="synonym">Rhizopus arrhizus var. delemar</name>
    <dbReference type="NCBI Taxonomy" id="64495"/>
    <lineage>
        <taxon>Eukaryota</taxon>
        <taxon>Fungi</taxon>
        <taxon>Fungi incertae sedis</taxon>
        <taxon>Mucoromycota</taxon>
        <taxon>Mucoromycotina</taxon>
        <taxon>Mucoromycetes</taxon>
        <taxon>Mucorales</taxon>
        <taxon>Mucorineae</taxon>
        <taxon>Rhizopodaceae</taxon>
        <taxon>Rhizopus</taxon>
    </lineage>
</organism>
<dbReference type="OrthoDB" id="2206543at2759"/>
<sequence>MKNVPWKLGLLYGGQPNPCPKHHDRTLSKKHVIQCLHIHRRLQIPTTIEDPLSFLLNLLPQSQTTFLSIYFVLFRNPHYAPQKQIDLATAHADICKLQQENAFLRKQLAPKLPTTNIPPSLSERTISPTVSFPPCNPSIPSKCSSSPNNASTSPPKVARPECDNSQSSLTAIARQFSSPAKPTGLKLIHVLARSHLVLQQLRSNFRRLHINTRRILDIHYSDRNLVSFLTHIDYETEPCSQLSKFNIIVRNDFNPSIIRDPTLVNELIGRKVQQACKAFLHRICIVHRRFRTPIYNVVANFFVQSGFIDLEDLASYGLTSLCKYRTGHV</sequence>
<accession>A0A9P6YDJ7</accession>
<feature type="compositionally biased region" description="Low complexity" evidence="1">
    <location>
        <begin position="140"/>
        <end position="156"/>
    </location>
</feature>
<feature type="region of interest" description="Disordered" evidence="1">
    <location>
        <begin position="140"/>
        <end position="164"/>
    </location>
</feature>
<name>A0A9P6YDJ7_RHIOR</name>
<proteinExistence type="predicted"/>
<comment type="caution">
    <text evidence="2">The sequence shown here is derived from an EMBL/GenBank/DDBJ whole genome shotgun (WGS) entry which is preliminary data.</text>
</comment>
<evidence type="ECO:0000256" key="1">
    <source>
        <dbReference type="SAM" id="MobiDB-lite"/>
    </source>
</evidence>